<comment type="caution">
    <text evidence="4">The sequence shown here is derived from an EMBL/GenBank/DDBJ whole genome shotgun (WGS) entry which is preliminary data.</text>
</comment>
<feature type="compositionally biased region" description="Low complexity" evidence="3">
    <location>
        <begin position="436"/>
        <end position="458"/>
    </location>
</feature>
<dbReference type="PANTHER" id="PTHR14398:SF0">
    <property type="entry name" value="ZINC FINGER PROTEIN SWM"/>
    <property type="match status" value="1"/>
</dbReference>
<feature type="compositionally biased region" description="Polar residues" evidence="3">
    <location>
        <begin position="461"/>
        <end position="478"/>
    </location>
</feature>
<proteinExistence type="predicted"/>
<feature type="compositionally biased region" description="Basic and acidic residues" evidence="3">
    <location>
        <begin position="332"/>
        <end position="352"/>
    </location>
</feature>
<feature type="compositionally biased region" description="Basic and acidic residues" evidence="3">
    <location>
        <begin position="363"/>
        <end position="426"/>
    </location>
</feature>
<accession>A0A2C6L7H7</accession>
<feature type="region of interest" description="Disordered" evidence="3">
    <location>
        <begin position="606"/>
        <end position="843"/>
    </location>
</feature>
<organism evidence="4 5">
    <name type="scientific">Cystoisospora suis</name>
    <dbReference type="NCBI Taxonomy" id="483139"/>
    <lineage>
        <taxon>Eukaryota</taxon>
        <taxon>Sar</taxon>
        <taxon>Alveolata</taxon>
        <taxon>Apicomplexa</taxon>
        <taxon>Conoidasida</taxon>
        <taxon>Coccidia</taxon>
        <taxon>Eucoccidiorida</taxon>
        <taxon>Eimeriorina</taxon>
        <taxon>Sarcocystidae</taxon>
        <taxon>Cystoisospora</taxon>
    </lineage>
</organism>
<evidence type="ECO:0000313" key="5">
    <source>
        <dbReference type="Proteomes" id="UP000221165"/>
    </source>
</evidence>
<keyword evidence="1" id="KW-0694">RNA-binding</keyword>
<sequence length="1282" mass="137211">MDSFKSMQQASPAIASIGGPPPSFGPSGCALSVPSTCPRISGSHLMPCVVSHQSSSFIPTTSTGASNSWQSSVLTSNCSYPVGPPITHVERCPSVISTPALSRRSSVTDEEEKPCVVSSEDKNRLERTGDTTGDSSEPVEPAAISTCLVATSQSGPRDNIDMAENCSFSFGSSYHRASSLTRGREDTRDGRAREHSSLSRSRDSPSRRERGLRREDGRSRFSKYSDDVGRRMHRTRSMSGEGLSGYGDKRWSTRVGGKGRREDSRDVVDSCSSRDGYSTDHHRRRAGAVSHSSRSRGREEHTYRRHRRDGVSYSHRSRSRSPEGGRASSGRRRGDEERSRGAERRDRSKWYRTEGSSPHASSRRHEDSRKESDIGGEGEGDRGRAGRRCEKLEEDELSTREEQGNPRLRDPYSVDSSEPSRHHEENDTCQGGGPGDPQTRGGSTARSPPCTAAPSAPSMNLVFTSGSTTVALSPSSCPASEHRSPPPSSTPSSGPSHLILRPRAASGGPPPGSHFRTASPSPERDTEPGAPEPIQGVEDEAEFLVLSPNQVYTVKASEMQQQGVMGGLVGIRGIGQAQGGRLDIVPGHPHPRPQQQHMQHQLSPLRQENPGFFEPPGSLRPFPSPGGTPGGAFLSSNSGMPVPSNSLRPPPHHPFSSHPPSGAPGPFRPFLRPPPAPSGGGPPSGHPGYCHPRMPFPPRAPPPPQSDSETPPRPPVNPGLRPHHLYPSGQVPFPPNSSGVRPPHPTRAGGIPPPPASKPTYFNEHRGGLGPRSRPPWPPQREPAASSFVPGGGPVDAAAPSPGGRGGNGESFLEFSNPRAGNGPSAGGLPFSQQDGGGGSGAGEGTLPVVLRMSGVPGALLTYDNILSFCSMYGQVESVELSTGPDQTARVTFLDRLAAEEAGSAASRAFESPDLVVEIISKPRGSFPSASSAASLSSSAAVTSMPGGDLRPRWPPPVFDVQLGAHKFESASYLEKKKRMEELQKQKERCEQKKQELLVKLTASLKQAIAQLTDPKTPDSEKEAIRNMIQTIKEKISLLSSEGSKSKDEEEARLEERLKKLQAEAVARGLNPNVVLRQAAAQNPYKLDFRTTYVKCTGAPVEGIRDRDAFAEWVFSQPDALLTDAIELVSLEVDEEGRGFGCLKYLTRQTAEQVIRNQANQPFTLEWMDPPLSDVPPSEAFLGPSSDGANHMGEAVQEEGMEGERCANGDFDSAGNAEGTQRLVDEEGTPGSYAATPDDPGNQQSHNSGGKPMLGAAGSREGGKSFEGGAHHHDTEVDYDFE</sequence>
<keyword evidence="5" id="KW-1185">Reference proteome</keyword>
<dbReference type="GeneID" id="94426333"/>
<feature type="compositionally biased region" description="Pro residues" evidence="3">
    <location>
        <begin position="661"/>
        <end position="677"/>
    </location>
</feature>
<gene>
    <name evidence="4" type="ORF">CSUI_002924</name>
</gene>
<feature type="region of interest" description="Disordered" evidence="3">
    <location>
        <begin position="1167"/>
        <end position="1282"/>
    </location>
</feature>
<feature type="compositionally biased region" description="Basic and acidic residues" evidence="3">
    <location>
        <begin position="1261"/>
        <end position="1276"/>
    </location>
</feature>
<feature type="compositionally biased region" description="Basic and acidic residues" evidence="3">
    <location>
        <begin position="182"/>
        <end position="230"/>
    </location>
</feature>
<dbReference type="RefSeq" id="XP_067924893.1">
    <property type="nucleotide sequence ID" value="XM_068063122.1"/>
</dbReference>
<protein>
    <submittedName>
        <fullName evidence="4">Proline rich</fullName>
    </submittedName>
</protein>
<dbReference type="GO" id="GO:0003723">
    <property type="term" value="F:RNA binding"/>
    <property type="evidence" value="ECO:0007669"/>
    <property type="project" value="UniProtKB-KW"/>
</dbReference>
<dbReference type="GO" id="GO:0005634">
    <property type="term" value="C:nucleus"/>
    <property type="evidence" value="ECO:0007669"/>
    <property type="project" value="TreeGrafter"/>
</dbReference>
<evidence type="ECO:0000256" key="3">
    <source>
        <dbReference type="SAM" id="MobiDB-lite"/>
    </source>
</evidence>
<feature type="compositionally biased region" description="Low complexity" evidence="3">
    <location>
        <begin position="490"/>
        <end position="507"/>
    </location>
</feature>
<reference evidence="4 5" key="1">
    <citation type="journal article" date="2017" name="Int. J. Parasitol.">
        <title>The genome of the protozoan parasite Cystoisospora suis and a reverse vaccinology approach to identify vaccine candidates.</title>
        <authorList>
            <person name="Palmieri N."/>
            <person name="Shrestha A."/>
            <person name="Ruttkowski B."/>
            <person name="Beck T."/>
            <person name="Vogl C."/>
            <person name="Tomley F."/>
            <person name="Blake D.P."/>
            <person name="Joachim A."/>
        </authorList>
    </citation>
    <scope>NUCLEOTIDE SEQUENCE [LARGE SCALE GENOMIC DNA]</scope>
    <source>
        <strain evidence="4 5">Wien I</strain>
    </source>
</reference>
<evidence type="ECO:0000256" key="2">
    <source>
        <dbReference type="SAM" id="Coils"/>
    </source>
</evidence>
<keyword evidence="2" id="KW-0175">Coiled coil</keyword>
<feature type="region of interest" description="Disordered" evidence="3">
    <location>
        <begin position="177"/>
        <end position="534"/>
    </location>
</feature>
<name>A0A2C6L7H7_9APIC</name>
<evidence type="ECO:0000256" key="1">
    <source>
        <dbReference type="ARBA" id="ARBA00022884"/>
    </source>
</evidence>
<dbReference type="OrthoDB" id="333035at2759"/>
<feature type="compositionally biased region" description="Pro residues" evidence="3">
    <location>
        <begin position="694"/>
        <end position="717"/>
    </location>
</feature>
<feature type="region of interest" description="Disordered" evidence="3">
    <location>
        <begin position="99"/>
        <end position="141"/>
    </location>
</feature>
<feature type="compositionally biased region" description="Basic and acidic residues" evidence="3">
    <location>
        <begin position="119"/>
        <end position="129"/>
    </location>
</feature>
<feature type="compositionally biased region" description="Polar residues" evidence="3">
    <location>
        <begin position="634"/>
        <end position="647"/>
    </location>
</feature>
<dbReference type="Proteomes" id="UP000221165">
    <property type="component" value="Unassembled WGS sequence"/>
</dbReference>
<dbReference type="VEuPathDB" id="ToxoDB:CSUI_002924"/>
<dbReference type="PANTHER" id="PTHR14398">
    <property type="entry name" value="RNA RECOGNITION RRM/RNP DOMAIN"/>
    <property type="match status" value="1"/>
</dbReference>
<feature type="compositionally biased region" description="Basic and acidic residues" evidence="3">
    <location>
        <begin position="259"/>
        <end position="268"/>
    </location>
</feature>
<evidence type="ECO:0000313" key="4">
    <source>
        <dbReference type="EMBL" id="PHJ23216.1"/>
    </source>
</evidence>
<dbReference type="EMBL" id="MIGC01001237">
    <property type="protein sequence ID" value="PHJ23216.1"/>
    <property type="molecule type" value="Genomic_DNA"/>
</dbReference>
<feature type="coiled-coil region" evidence="2">
    <location>
        <begin position="973"/>
        <end position="1000"/>
    </location>
</feature>
<dbReference type="InterPro" id="IPR045137">
    <property type="entry name" value="RBM26/27"/>
</dbReference>